<keyword evidence="1" id="KW-0238">DNA-binding</keyword>
<evidence type="ECO:0000256" key="2">
    <source>
        <dbReference type="ARBA" id="ARBA00023242"/>
    </source>
</evidence>
<dbReference type="EMBL" id="GG704916">
    <property type="protein sequence ID" value="EAS32893.3"/>
    <property type="molecule type" value="Genomic_DNA"/>
</dbReference>
<sequence length="497" mass="55274">MDTETQHPQDHDLGNPHWAEMGLFNSPHHPLGDFHGFTFGSSPIVPLEPTYSMSIPQSFPPQQLGPLTMAPQWPSMLSTQPNYAPVPLAPMPMPMPSHLQNLHATHVSSSPTPRRTLTDADRRRMCMYHEENPHVKQTEIGAMFGVERSTVSKVLRQKEKYLYPDDGRRSPIKKTKGKFPDIERALSNWARNHVRHGGELSDAMIRERALFFANSVGSPEGHQKLLSSSWLEKFKRKNYLPGSLSRKGSLDATNTSESTGTANSIVHTPNDQSSVSPSGMLSPSPVSPKQVANEFRKESIDCITTRSNDDFSQTFSPLTSPLGTNTSMTAFTSENPFTPNQTTPGHNPIRQRSQTLPILAADQPFVSSETTEAPLIQGLEPSAIDDNVNAAEENPAMRRNRSQPQIKTELSHFSKSNTISPISSPGSPTQDEARRALELVRNYFQNQPSGIGAQEFMTIGKLMEKLELVQSQGTKLERIDEHADFPRMTKKRSIHTL</sequence>
<dbReference type="GO" id="GO:0005634">
    <property type="term" value="C:nucleus"/>
    <property type="evidence" value="ECO:0007669"/>
    <property type="project" value="TreeGrafter"/>
</dbReference>
<protein>
    <recommendedName>
        <fullName evidence="4">HTH CENPB-type domain-containing protein</fullName>
    </recommendedName>
</protein>
<dbReference type="VEuPathDB" id="FungiDB:CIMG_03917"/>
<dbReference type="KEGG" id="cim:CIMG_03917"/>
<accession>J3KCD9</accession>
<evidence type="ECO:0000256" key="1">
    <source>
        <dbReference type="ARBA" id="ARBA00023125"/>
    </source>
</evidence>
<dbReference type="GeneID" id="4564135"/>
<feature type="compositionally biased region" description="Low complexity" evidence="3">
    <location>
        <begin position="273"/>
        <end position="288"/>
    </location>
</feature>
<reference evidence="6" key="2">
    <citation type="journal article" date="2010" name="Genome Res.">
        <title>Population genomic sequencing of Coccidioides fungi reveals recent hybridization and transposon control.</title>
        <authorList>
            <person name="Neafsey D.E."/>
            <person name="Barker B.M."/>
            <person name="Sharpton T.J."/>
            <person name="Stajich J.E."/>
            <person name="Park D.J."/>
            <person name="Whiston E."/>
            <person name="Hung C.-Y."/>
            <person name="McMahan C."/>
            <person name="White J."/>
            <person name="Sykes S."/>
            <person name="Heiman D."/>
            <person name="Young S."/>
            <person name="Zeng Q."/>
            <person name="Abouelleil A."/>
            <person name="Aftuck L."/>
            <person name="Bessette D."/>
            <person name="Brown A."/>
            <person name="FitzGerald M."/>
            <person name="Lui A."/>
            <person name="Macdonald J.P."/>
            <person name="Priest M."/>
            <person name="Orbach M.J."/>
            <person name="Galgiani J.N."/>
            <person name="Kirkland T.N."/>
            <person name="Cole G.T."/>
            <person name="Birren B.W."/>
            <person name="Henn M.R."/>
            <person name="Taylor J.W."/>
            <person name="Rounsley S.D."/>
        </authorList>
    </citation>
    <scope>GENOME REANNOTATION</scope>
    <source>
        <strain evidence="6">RS</strain>
    </source>
</reference>
<dbReference type="Gene3D" id="1.10.10.60">
    <property type="entry name" value="Homeodomain-like"/>
    <property type="match status" value="2"/>
</dbReference>
<dbReference type="InterPro" id="IPR050863">
    <property type="entry name" value="CenT-Element_Derived"/>
</dbReference>
<feature type="compositionally biased region" description="Polar residues" evidence="3">
    <location>
        <begin position="251"/>
        <end position="272"/>
    </location>
</feature>
<evidence type="ECO:0000256" key="3">
    <source>
        <dbReference type="SAM" id="MobiDB-lite"/>
    </source>
</evidence>
<gene>
    <name evidence="5" type="ORF">CIMG_03917</name>
</gene>
<dbReference type="GO" id="GO:0003677">
    <property type="term" value="F:DNA binding"/>
    <property type="evidence" value="ECO:0007669"/>
    <property type="project" value="UniProtKB-KW"/>
</dbReference>
<evidence type="ECO:0000313" key="6">
    <source>
        <dbReference type="Proteomes" id="UP000001261"/>
    </source>
</evidence>
<dbReference type="InterPro" id="IPR007889">
    <property type="entry name" value="HTH_Psq"/>
</dbReference>
<feature type="domain" description="HTH CENPB-type" evidence="4">
    <location>
        <begin position="170"/>
        <end position="244"/>
    </location>
</feature>
<dbReference type="OMA" id="QWPSMLT"/>
<keyword evidence="6" id="KW-1185">Reference proteome</keyword>
<dbReference type="InterPro" id="IPR009057">
    <property type="entry name" value="Homeodomain-like_sf"/>
</dbReference>
<dbReference type="Pfam" id="PF04218">
    <property type="entry name" value="CENP-B_N"/>
    <property type="match status" value="1"/>
</dbReference>
<dbReference type="PANTHER" id="PTHR19303">
    <property type="entry name" value="TRANSPOSON"/>
    <property type="match status" value="1"/>
</dbReference>
<evidence type="ECO:0000313" key="5">
    <source>
        <dbReference type="EMBL" id="EAS32893.3"/>
    </source>
</evidence>
<dbReference type="InParanoid" id="J3KCD9"/>
<dbReference type="SUPFAM" id="SSF46689">
    <property type="entry name" value="Homeodomain-like"/>
    <property type="match status" value="2"/>
</dbReference>
<evidence type="ECO:0000259" key="4">
    <source>
        <dbReference type="PROSITE" id="PS51253"/>
    </source>
</evidence>
<dbReference type="InterPro" id="IPR006600">
    <property type="entry name" value="HTH_CenpB_DNA-bd_dom"/>
</dbReference>
<dbReference type="Proteomes" id="UP000001261">
    <property type="component" value="Unassembled WGS sequence"/>
</dbReference>
<dbReference type="SMART" id="SM00674">
    <property type="entry name" value="CENPB"/>
    <property type="match status" value="1"/>
</dbReference>
<dbReference type="Pfam" id="PF03221">
    <property type="entry name" value="HTH_Tnp_Tc5"/>
    <property type="match status" value="1"/>
</dbReference>
<name>J3KCD9_COCIM</name>
<feature type="region of interest" description="Disordered" evidence="3">
    <location>
        <begin position="242"/>
        <end position="288"/>
    </location>
</feature>
<dbReference type="RefSeq" id="XP_001244476.2">
    <property type="nucleotide sequence ID" value="XM_001244475.2"/>
</dbReference>
<dbReference type="AlphaFoldDB" id="J3KCD9"/>
<dbReference type="PROSITE" id="PS51253">
    <property type="entry name" value="HTH_CENPB"/>
    <property type="match status" value="1"/>
</dbReference>
<reference evidence="6" key="1">
    <citation type="journal article" date="2009" name="Genome Res.">
        <title>Comparative genomic analyses of the human fungal pathogens Coccidioides and their relatives.</title>
        <authorList>
            <person name="Sharpton T.J."/>
            <person name="Stajich J.E."/>
            <person name="Rounsley S.D."/>
            <person name="Gardner M.J."/>
            <person name="Wortman J.R."/>
            <person name="Jordar V.S."/>
            <person name="Maiti R."/>
            <person name="Kodira C.D."/>
            <person name="Neafsey D.E."/>
            <person name="Zeng Q."/>
            <person name="Hung C.-Y."/>
            <person name="McMahan C."/>
            <person name="Muszewska A."/>
            <person name="Grynberg M."/>
            <person name="Mandel M.A."/>
            <person name="Kellner E.M."/>
            <person name="Barker B.M."/>
            <person name="Galgiani J.N."/>
            <person name="Orbach M.J."/>
            <person name="Kirkland T.N."/>
            <person name="Cole G.T."/>
            <person name="Henn M.R."/>
            <person name="Birren B.W."/>
            <person name="Taylor J.W."/>
        </authorList>
    </citation>
    <scope>NUCLEOTIDE SEQUENCE [LARGE SCALE GENOMIC DNA]</scope>
    <source>
        <strain evidence="6">RS</strain>
    </source>
</reference>
<dbReference type="PANTHER" id="PTHR19303:SF70">
    <property type="entry name" value="HTH CENPB-TYPE DOMAIN-CONTAINING PROTEIN"/>
    <property type="match status" value="1"/>
</dbReference>
<dbReference type="OrthoDB" id="9909311at2759"/>
<organism evidence="5 6">
    <name type="scientific">Coccidioides immitis (strain RS)</name>
    <name type="common">Valley fever fungus</name>
    <dbReference type="NCBI Taxonomy" id="246410"/>
    <lineage>
        <taxon>Eukaryota</taxon>
        <taxon>Fungi</taxon>
        <taxon>Dikarya</taxon>
        <taxon>Ascomycota</taxon>
        <taxon>Pezizomycotina</taxon>
        <taxon>Eurotiomycetes</taxon>
        <taxon>Eurotiomycetidae</taxon>
        <taxon>Onygenales</taxon>
        <taxon>Onygenaceae</taxon>
        <taxon>Coccidioides</taxon>
    </lineage>
</organism>
<proteinExistence type="predicted"/>
<keyword evidence="2" id="KW-0539">Nucleus</keyword>